<feature type="binding site" evidence="6">
    <location>
        <position position="253"/>
    </location>
    <ligand>
        <name>FAD</name>
        <dbReference type="ChEBI" id="CHEBI:57692"/>
    </ligand>
</feature>
<dbReference type="InterPro" id="IPR012132">
    <property type="entry name" value="GMC_OxRdtase"/>
</dbReference>
<dbReference type="Gene3D" id="3.30.410.40">
    <property type="match status" value="1"/>
</dbReference>
<dbReference type="InterPro" id="IPR051871">
    <property type="entry name" value="GMC_Oxidoreductase-Related"/>
</dbReference>
<sequence length="553" mass="60926">MLRKGKADCNMELPQIYQVHKLLLIAFVLFFLASLVLSVPLEPPGNIRQWHMTSDVKEVAGKSYDYIIVGGGTCGCPLAATLSEKFSVLLVERGGSPYGNPLVIDRRYYGIPLLETDKYMSVAQSFISQDGVGNVRGRVLGGSSAINGGFYSRASEEYVCKAGWDKKLVKEAYEWVESKVVFPPFYLSPWQSVAEFSILEAGVLPYNGFSLEHIKGTKISGSVFDEFGKRHTSADLLNAGNPENLTVLINATVKSIIFRHNSYRNETRAKGISFMQSNDTLDETHEAYIKKVQNSSSRGDVILAAGALGSPQLLLLSGIGPKEQLSRFNISLVRDMQGVGKGMQDNPCIAVLVDSKPQNRLPDPPQIAGITDDYKIIVEASILPLSSNSSRVNVAAKIAMPTSKGVLHLNNTDPRLNPSVRFNYLESENDMQECVKMTKLLERIARSKSIAFFLGESRQEKLTSADVDLRNFCKKNVRTIYHYHGGCTVGSVVDEHYKVYGIKGLRVLDGSTFSESPGTNPMATLLMLGRYQGLKILNERNAVSDSNVKDKTK</sequence>
<feature type="domain" description="Glucose-methanol-choline oxidoreductase N-terminal" evidence="8">
    <location>
        <begin position="306"/>
        <end position="320"/>
    </location>
</feature>
<evidence type="ECO:0000256" key="3">
    <source>
        <dbReference type="ARBA" id="ARBA00022630"/>
    </source>
</evidence>
<dbReference type="InterPro" id="IPR036188">
    <property type="entry name" value="FAD/NAD-bd_sf"/>
</dbReference>
<evidence type="ECO:0000256" key="7">
    <source>
        <dbReference type="PIRSR" id="PIRSR000137-3"/>
    </source>
</evidence>
<keyword evidence="4" id="KW-0732">Signal</keyword>
<evidence type="ECO:0000313" key="9">
    <source>
        <dbReference type="EMBL" id="KAK7368038.1"/>
    </source>
</evidence>
<dbReference type="PROSITE" id="PS00624">
    <property type="entry name" value="GMC_OXRED_2"/>
    <property type="match status" value="1"/>
</dbReference>
<proteinExistence type="inferred from homology"/>
<comment type="cofactor">
    <cofactor evidence="1 6">
        <name>FAD</name>
        <dbReference type="ChEBI" id="CHEBI:57692"/>
    </cofactor>
</comment>
<accession>A0AAN9NCQ5</accession>
<gene>
    <name evidence="9" type="ORF">VNO80_10060</name>
</gene>
<keyword evidence="7" id="KW-1015">Disulfide bond</keyword>
<protein>
    <recommendedName>
        <fullName evidence="8">Glucose-methanol-choline oxidoreductase N-terminal domain-containing protein</fullName>
    </recommendedName>
</protein>
<comment type="similarity">
    <text evidence="2">Belongs to the GMC oxidoreductase family.</text>
</comment>
<name>A0AAN9NCQ5_PHACN</name>
<dbReference type="InterPro" id="IPR000172">
    <property type="entry name" value="GMC_OxRdtase_N"/>
</dbReference>
<dbReference type="Pfam" id="PF00732">
    <property type="entry name" value="GMC_oxred_N"/>
    <property type="match status" value="1"/>
</dbReference>
<dbReference type="EMBL" id="JAYMYR010000004">
    <property type="protein sequence ID" value="KAK7368038.1"/>
    <property type="molecule type" value="Genomic_DNA"/>
</dbReference>
<organism evidence="9 10">
    <name type="scientific">Phaseolus coccineus</name>
    <name type="common">Scarlet runner bean</name>
    <name type="synonym">Phaseolus multiflorus</name>
    <dbReference type="NCBI Taxonomy" id="3886"/>
    <lineage>
        <taxon>Eukaryota</taxon>
        <taxon>Viridiplantae</taxon>
        <taxon>Streptophyta</taxon>
        <taxon>Embryophyta</taxon>
        <taxon>Tracheophyta</taxon>
        <taxon>Spermatophyta</taxon>
        <taxon>Magnoliopsida</taxon>
        <taxon>eudicotyledons</taxon>
        <taxon>Gunneridae</taxon>
        <taxon>Pentapetalae</taxon>
        <taxon>rosids</taxon>
        <taxon>fabids</taxon>
        <taxon>Fabales</taxon>
        <taxon>Fabaceae</taxon>
        <taxon>Papilionoideae</taxon>
        <taxon>50 kb inversion clade</taxon>
        <taxon>NPAAA clade</taxon>
        <taxon>indigoferoid/millettioid clade</taxon>
        <taxon>Phaseoleae</taxon>
        <taxon>Phaseolus</taxon>
    </lineage>
</organism>
<dbReference type="AlphaFoldDB" id="A0AAN9NCQ5"/>
<dbReference type="Gene3D" id="3.50.50.60">
    <property type="entry name" value="FAD/NAD(P)-binding domain"/>
    <property type="match status" value="1"/>
</dbReference>
<evidence type="ECO:0000256" key="1">
    <source>
        <dbReference type="ARBA" id="ARBA00001974"/>
    </source>
</evidence>
<dbReference type="Proteomes" id="UP001374584">
    <property type="component" value="Unassembled WGS sequence"/>
</dbReference>
<dbReference type="SUPFAM" id="SSF51905">
    <property type="entry name" value="FAD/NAD(P)-binding domain"/>
    <property type="match status" value="1"/>
</dbReference>
<dbReference type="InterPro" id="IPR007867">
    <property type="entry name" value="GMC_OxRtase_C"/>
</dbReference>
<dbReference type="GO" id="GO:0050660">
    <property type="term" value="F:flavin adenine dinucleotide binding"/>
    <property type="evidence" value="ECO:0007669"/>
    <property type="project" value="InterPro"/>
</dbReference>
<dbReference type="PIRSF" id="PIRSF000137">
    <property type="entry name" value="Alcohol_oxidase"/>
    <property type="match status" value="1"/>
</dbReference>
<evidence type="ECO:0000313" key="10">
    <source>
        <dbReference type="Proteomes" id="UP001374584"/>
    </source>
</evidence>
<keyword evidence="3" id="KW-0285">Flavoprotein</keyword>
<dbReference type="GO" id="GO:0016614">
    <property type="term" value="F:oxidoreductase activity, acting on CH-OH group of donors"/>
    <property type="evidence" value="ECO:0007669"/>
    <property type="project" value="InterPro"/>
</dbReference>
<keyword evidence="5 6" id="KW-0274">FAD</keyword>
<dbReference type="SUPFAM" id="SSF54373">
    <property type="entry name" value="FAD-linked reductases, C-terminal domain"/>
    <property type="match status" value="1"/>
</dbReference>
<dbReference type="PANTHER" id="PTHR45968">
    <property type="entry name" value="OSJNBA0019K04.7 PROTEIN"/>
    <property type="match status" value="1"/>
</dbReference>
<feature type="binding site" evidence="6">
    <location>
        <position position="510"/>
    </location>
    <ligand>
        <name>FAD</name>
        <dbReference type="ChEBI" id="CHEBI:57692"/>
    </ligand>
</feature>
<reference evidence="9 10" key="1">
    <citation type="submission" date="2024-01" db="EMBL/GenBank/DDBJ databases">
        <title>The genomes of 5 underutilized Papilionoideae crops provide insights into root nodulation and disease resistanc.</title>
        <authorList>
            <person name="Jiang F."/>
        </authorList>
    </citation>
    <scope>NUCLEOTIDE SEQUENCE [LARGE SCALE GENOMIC DNA]</scope>
    <source>
        <strain evidence="9">JINMINGXINNONG_FW02</strain>
        <tissue evidence="9">Leaves</tissue>
    </source>
</reference>
<feature type="disulfide bond" evidence="7">
    <location>
        <begin position="434"/>
        <end position="473"/>
    </location>
</feature>
<evidence type="ECO:0000256" key="4">
    <source>
        <dbReference type="ARBA" id="ARBA00022729"/>
    </source>
</evidence>
<feature type="binding site" evidence="6">
    <location>
        <position position="139"/>
    </location>
    <ligand>
        <name>FAD</name>
        <dbReference type="ChEBI" id="CHEBI:57692"/>
    </ligand>
</feature>
<dbReference type="Pfam" id="PF05199">
    <property type="entry name" value="GMC_oxred_C"/>
    <property type="match status" value="1"/>
</dbReference>
<evidence type="ECO:0000259" key="8">
    <source>
        <dbReference type="PROSITE" id="PS00624"/>
    </source>
</evidence>
<evidence type="ECO:0000256" key="5">
    <source>
        <dbReference type="ARBA" id="ARBA00022827"/>
    </source>
</evidence>
<evidence type="ECO:0000256" key="6">
    <source>
        <dbReference type="PIRSR" id="PIRSR000137-2"/>
    </source>
</evidence>
<keyword evidence="10" id="KW-1185">Reference proteome</keyword>
<dbReference type="PANTHER" id="PTHR45968:SF19">
    <property type="entry name" value="GLUCOSE-METHANOL-CHOLINE (GMC) OXIDOREDUCTASE FAMILY PROTEIN"/>
    <property type="match status" value="1"/>
</dbReference>
<evidence type="ECO:0000256" key="2">
    <source>
        <dbReference type="ARBA" id="ARBA00010790"/>
    </source>
</evidence>
<comment type="caution">
    <text evidence="9">The sequence shown here is derived from an EMBL/GenBank/DDBJ whole genome shotgun (WGS) entry which is preliminary data.</text>
</comment>